<evidence type="ECO:0000313" key="12">
    <source>
        <dbReference type="Proteomes" id="UP001497497"/>
    </source>
</evidence>
<evidence type="ECO:0000313" key="11">
    <source>
        <dbReference type="EMBL" id="CAL1536997.1"/>
    </source>
</evidence>
<keyword evidence="2" id="KW-1003">Cell membrane</keyword>
<evidence type="ECO:0000256" key="7">
    <source>
        <dbReference type="ARBA" id="ARBA00023170"/>
    </source>
</evidence>
<reference evidence="11 12" key="1">
    <citation type="submission" date="2024-04" db="EMBL/GenBank/DDBJ databases">
        <authorList>
            <consortium name="Genoscope - CEA"/>
            <person name="William W."/>
        </authorList>
    </citation>
    <scope>NUCLEOTIDE SEQUENCE [LARGE SCALE GENOMIC DNA]</scope>
</reference>
<dbReference type="Proteomes" id="UP001497497">
    <property type="component" value="Unassembled WGS sequence"/>
</dbReference>
<dbReference type="GO" id="GO:0005886">
    <property type="term" value="C:plasma membrane"/>
    <property type="evidence" value="ECO:0007669"/>
    <property type="project" value="UniProtKB-SubCell"/>
</dbReference>
<dbReference type="GO" id="GO:0007218">
    <property type="term" value="P:neuropeptide signaling pathway"/>
    <property type="evidence" value="ECO:0007669"/>
    <property type="project" value="TreeGrafter"/>
</dbReference>
<evidence type="ECO:0000256" key="6">
    <source>
        <dbReference type="ARBA" id="ARBA00023136"/>
    </source>
</evidence>
<feature type="transmembrane region" description="Helical" evidence="9">
    <location>
        <begin position="195"/>
        <end position="216"/>
    </location>
</feature>
<feature type="transmembrane region" description="Helical" evidence="9">
    <location>
        <begin position="135"/>
        <end position="158"/>
    </location>
</feature>
<feature type="transmembrane region" description="Helical" evidence="9">
    <location>
        <begin position="56"/>
        <end position="74"/>
    </location>
</feature>
<dbReference type="EMBL" id="CAXITT010000245">
    <property type="protein sequence ID" value="CAL1536997.1"/>
    <property type="molecule type" value="Genomic_DNA"/>
</dbReference>
<dbReference type="GO" id="GO:0008528">
    <property type="term" value="F:G protein-coupled peptide receptor activity"/>
    <property type="evidence" value="ECO:0007669"/>
    <property type="project" value="TreeGrafter"/>
</dbReference>
<dbReference type="Pfam" id="PF10328">
    <property type="entry name" value="7TM_GPCR_Srx"/>
    <property type="match status" value="1"/>
</dbReference>
<feature type="transmembrane region" description="Helical" evidence="9">
    <location>
        <begin position="12"/>
        <end position="36"/>
    </location>
</feature>
<comment type="caution">
    <text evidence="11">The sequence shown here is derived from an EMBL/GenBank/DDBJ whole genome shotgun (WGS) entry which is preliminary data.</text>
</comment>
<comment type="subcellular location">
    <subcellularLocation>
        <location evidence="1">Cell membrane</location>
        <topology evidence="1">Multi-pass membrane protein</topology>
    </subcellularLocation>
</comment>
<accession>A0AAV2HU07</accession>
<evidence type="ECO:0000256" key="8">
    <source>
        <dbReference type="ARBA" id="ARBA00023224"/>
    </source>
</evidence>
<dbReference type="PANTHER" id="PTHR24230">
    <property type="entry name" value="G-PROTEIN COUPLED RECEPTOR"/>
    <property type="match status" value="1"/>
</dbReference>
<gene>
    <name evidence="11" type="ORF">GSLYS_00010910001</name>
</gene>
<feature type="domain" description="G-protein coupled receptors family 1 profile" evidence="10">
    <location>
        <begin position="27"/>
        <end position="336"/>
    </location>
</feature>
<keyword evidence="12" id="KW-1185">Reference proteome</keyword>
<dbReference type="Gene3D" id="1.20.1070.10">
    <property type="entry name" value="Rhodopsin 7-helix transmembrane proteins"/>
    <property type="match status" value="1"/>
</dbReference>
<evidence type="ECO:0000259" key="10">
    <source>
        <dbReference type="PROSITE" id="PS50262"/>
    </source>
</evidence>
<keyword evidence="8" id="KW-0807">Transducer</keyword>
<feature type="transmembrane region" description="Helical" evidence="9">
    <location>
        <begin position="104"/>
        <end position="123"/>
    </location>
</feature>
<evidence type="ECO:0000256" key="3">
    <source>
        <dbReference type="ARBA" id="ARBA00022692"/>
    </source>
</evidence>
<evidence type="ECO:0000256" key="4">
    <source>
        <dbReference type="ARBA" id="ARBA00022989"/>
    </source>
</evidence>
<keyword evidence="3 9" id="KW-0812">Transmembrane</keyword>
<organism evidence="11 12">
    <name type="scientific">Lymnaea stagnalis</name>
    <name type="common">Great pond snail</name>
    <name type="synonym">Helix stagnalis</name>
    <dbReference type="NCBI Taxonomy" id="6523"/>
    <lineage>
        <taxon>Eukaryota</taxon>
        <taxon>Metazoa</taxon>
        <taxon>Spiralia</taxon>
        <taxon>Lophotrochozoa</taxon>
        <taxon>Mollusca</taxon>
        <taxon>Gastropoda</taxon>
        <taxon>Heterobranchia</taxon>
        <taxon>Euthyneura</taxon>
        <taxon>Panpulmonata</taxon>
        <taxon>Hygrophila</taxon>
        <taxon>Lymnaeoidea</taxon>
        <taxon>Lymnaeidae</taxon>
        <taxon>Lymnaea</taxon>
    </lineage>
</organism>
<name>A0AAV2HU07_LYMST</name>
<keyword evidence="6 9" id="KW-0472">Membrane</keyword>
<dbReference type="PANTHER" id="PTHR24230:SF120">
    <property type="entry name" value="G-PROTEIN COUPLED RECEPTOR DAF-38"/>
    <property type="match status" value="1"/>
</dbReference>
<protein>
    <recommendedName>
        <fullName evidence="10">G-protein coupled receptors family 1 profile domain-containing protein</fullName>
    </recommendedName>
</protein>
<dbReference type="InterPro" id="IPR019430">
    <property type="entry name" value="7TM_GPCR_serpentine_rcpt_Srx"/>
</dbReference>
<dbReference type="PROSITE" id="PS50262">
    <property type="entry name" value="G_PROTEIN_RECEP_F1_2"/>
    <property type="match status" value="1"/>
</dbReference>
<dbReference type="InterPro" id="IPR017452">
    <property type="entry name" value="GPCR_Rhodpsn_7TM"/>
</dbReference>
<keyword evidence="7" id="KW-0675">Receptor</keyword>
<keyword evidence="5" id="KW-0297">G-protein coupled receptor</keyword>
<dbReference type="AlphaFoldDB" id="A0AAV2HU07"/>
<evidence type="ECO:0000256" key="5">
    <source>
        <dbReference type="ARBA" id="ARBA00023040"/>
    </source>
</evidence>
<evidence type="ECO:0000256" key="9">
    <source>
        <dbReference type="SAM" id="Phobius"/>
    </source>
</evidence>
<dbReference type="SUPFAM" id="SSF81321">
    <property type="entry name" value="Family A G protein-coupled receptor-like"/>
    <property type="match status" value="1"/>
</dbReference>
<sequence length="352" mass="39465">MSHYEYTISEGVLCLARGTLSVLGCTANVISIRTFASMGLADGMNLSFLCLSVSDLMYLVTVLARAVSFLFMTLEEMPGQFFWFPVEPYGVYIFFGHAGRIPYILSNLTTTFLAVARCLCVARPLVFKNTFSSKIALTILSACAVFSVSSYVPILFYMGMIPLYDERTNATSRPSLWISPKREEVKDVVWGMRDAFVPFATQIVVIVCVITMSGSLRAASNFRHANSISHLVPRSHLSREACIKGNDPVEGRGVHGAKPNYVQSRLGGKELRVVQQVVLICVVYITCNTPTIFINFASVFESNFSIEKTYRNLYLTTTGAKHLFQTINASFNIFIYHNYNSKFKKRWAINRQ</sequence>
<proteinExistence type="predicted"/>
<evidence type="ECO:0000256" key="2">
    <source>
        <dbReference type="ARBA" id="ARBA00022475"/>
    </source>
</evidence>
<evidence type="ECO:0000256" key="1">
    <source>
        <dbReference type="ARBA" id="ARBA00004651"/>
    </source>
</evidence>
<keyword evidence="4 9" id="KW-1133">Transmembrane helix</keyword>